<gene>
    <name evidence="1" type="ORF">NE848_15520</name>
</gene>
<dbReference type="RefSeq" id="WP_252115363.1">
    <property type="nucleotide sequence ID" value="NZ_JAMSCK010000006.1"/>
</dbReference>
<keyword evidence="2" id="KW-1185">Reference proteome</keyword>
<evidence type="ECO:0000313" key="1">
    <source>
        <dbReference type="EMBL" id="MCM8570805.1"/>
    </source>
</evidence>
<dbReference type="InterPro" id="IPR025348">
    <property type="entry name" value="DUF4252"/>
</dbReference>
<proteinExistence type="predicted"/>
<dbReference type="PROSITE" id="PS51257">
    <property type="entry name" value="PROKAR_LIPOPROTEIN"/>
    <property type="match status" value="1"/>
</dbReference>
<evidence type="ECO:0000313" key="2">
    <source>
        <dbReference type="Proteomes" id="UP001155077"/>
    </source>
</evidence>
<sequence length="208" mass="23470">MKTFKILFSLLFVAVLTSCNDGKSLQKYYVDNQEDTDFLALDVPPSMFANLESLDEEQRTTMQSIKKINVLALRADQHPEKFEEEKAKLSEIFQDERYQLLMKVGGTDGKAEMYFTGEEDAIDELIIYGYKDEKGLGLARVLGEDMNPEKIMKLMKSLNEEDINVEGIKGLSGIFGGDHTENKDSLKMEINIGKESDTVATENDSTVE</sequence>
<organism evidence="1 2">
    <name type="scientific">Gramella jeungdoensis</name>
    <dbReference type="NCBI Taxonomy" id="708091"/>
    <lineage>
        <taxon>Bacteria</taxon>
        <taxon>Pseudomonadati</taxon>
        <taxon>Bacteroidota</taxon>
        <taxon>Flavobacteriia</taxon>
        <taxon>Flavobacteriales</taxon>
        <taxon>Flavobacteriaceae</taxon>
        <taxon>Christiangramia</taxon>
    </lineage>
</organism>
<protein>
    <submittedName>
        <fullName evidence="1">DUF4252 domain-containing protein</fullName>
    </submittedName>
</protein>
<dbReference type="EMBL" id="JAMSCK010000006">
    <property type="protein sequence ID" value="MCM8570805.1"/>
    <property type="molecule type" value="Genomic_DNA"/>
</dbReference>
<reference evidence="1" key="1">
    <citation type="submission" date="2022-06" db="EMBL/GenBank/DDBJ databases">
        <title>Gramella sediminis sp. nov., isolated from deep-sea sediment of the Indian Ocean.</title>
        <authorList>
            <person name="Yang L."/>
        </authorList>
    </citation>
    <scope>NUCLEOTIDE SEQUENCE</scope>
    <source>
        <strain evidence="1">HMD3159</strain>
    </source>
</reference>
<comment type="caution">
    <text evidence="1">The sequence shown here is derived from an EMBL/GenBank/DDBJ whole genome shotgun (WGS) entry which is preliminary data.</text>
</comment>
<dbReference type="Proteomes" id="UP001155077">
    <property type="component" value="Unassembled WGS sequence"/>
</dbReference>
<name>A0ABT0Z5V4_9FLAO</name>
<accession>A0ABT0Z5V4</accession>
<dbReference type="Pfam" id="PF14060">
    <property type="entry name" value="DUF4252"/>
    <property type="match status" value="1"/>
</dbReference>